<evidence type="ECO:0000313" key="3">
    <source>
        <dbReference type="Proteomes" id="UP000279089"/>
    </source>
</evidence>
<dbReference type="InterPro" id="IPR035386">
    <property type="entry name" value="Arm-DNA-bind_5"/>
</dbReference>
<dbReference type="Pfam" id="PF17293">
    <property type="entry name" value="Arm-DNA-bind_5"/>
    <property type="match status" value="1"/>
</dbReference>
<name>A0A3N4MUI7_9BACT</name>
<sequence length="120" mass="13875">MFAKIFLNGQKAEISTNRNIDPQQWLASKQCAKTSIPLHKELNQFRDSFKTKIYQTYSRLQMADATLSIISLKEALNGNRIDRQKGLISVTEEHNHQFENSWELIFLLAAIRTIKLHSVT</sequence>
<feature type="domain" description="Arm DNA-binding" evidence="1">
    <location>
        <begin position="4"/>
        <end position="68"/>
    </location>
</feature>
<dbReference type="AlphaFoldDB" id="A0A3N4MUI7"/>
<protein>
    <recommendedName>
        <fullName evidence="1">Arm DNA-binding domain-containing protein</fullName>
    </recommendedName>
</protein>
<gene>
    <name evidence="2" type="ORF">EG028_21095</name>
</gene>
<evidence type="ECO:0000259" key="1">
    <source>
        <dbReference type="Pfam" id="PF17293"/>
    </source>
</evidence>
<comment type="caution">
    <text evidence="2">The sequence shown here is derived from an EMBL/GenBank/DDBJ whole genome shotgun (WGS) entry which is preliminary data.</text>
</comment>
<organism evidence="2 3">
    <name type="scientific">Chitinophaga barathri</name>
    <dbReference type="NCBI Taxonomy" id="1647451"/>
    <lineage>
        <taxon>Bacteria</taxon>
        <taxon>Pseudomonadati</taxon>
        <taxon>Bacteroidota</taxon>
        <taxon>Chitinophagia</taxon>
        <taxon>Chitinophagales</taxon>
        <taxon>Chitinophagaceae</taxon>
        <taxon>Chitinophaga</taxon>
    </lineage>
</organism>
<keyword evidence="3" id="KW-1185">Reference proteome</keyword>
<dbReference type="Proteomes" id="UP000279089">
    <property type="component" value="Unassembled WGS sequence"/>
</dbReference>
<evidence type="ECO:0000313" key="2">
    <source>
        <dbReference type="EMBL" id="RPD39113.1"/>
    </source>
</evidence>
<accession>A0A3N4MUI7</accession>
<dbReference type="EMBL" id="RMBX01000012">
    <property type="protein sequence ID" value="RPD39113.1"/>
    <property type="molecule type" value="Genomic_DNA"/>
</dbReference>
<proteinExistence type="predicted"/>
<reference evidence="3" key="1">
    <citation type="submission" date="2018-11" db="EMBL/GenBank/DDBJ databases">
        <title>Chitinophaga lutea sp.nov., isolate from arsenic contaminated soil.</title>
        <authorList>
            <person name="Zong Y."/>
        </authorList>
    </citation>
    <scope>NUCLEOTIDE SEQUENCE [LARGE SCALE GENOMIC DNA]</scope>
    <source>
        <strain evidence="3">YLT18</strain>
    </source>
</reference>